<organism evidence="2 3">
    <name type="scientific">Dolichospermum heterosporum TAC447</name>
    <dbReference type="NCBI Taxonomy" id="747523"/>
    <lineage>
        <taxon>Bacteria</taxon>
        <taxon>Bacillati</taxon>
        <taxon>Cyanobacteriota</taxon>
        <taxon>Cyanophyceae</taxon>
        <taxon>Nostocales</taxon>
        <taxon>Aphanizomenonaceae</taxon>
        <taxon>Dolichospermum</taxon>
        <taxon>Dolichospermum heterosporum</taxon>
    </lineage>
</organism>
<evidence type="ECO:0000313" key="3">
    <source>
        <dbReference type="Proteomes" id="UP001057561"/>
    </source>
</evidence>
<dbReference type="CDD" id="cd11615">
    <property type="entry name" value="SAF_NeuB_like"/>
    <property type="match status" value="1"/>
</dbReference>
<sequence length="48" mass="5272">MAAIAELDETITTAKQAGLPPKYYNLLLGKKIKVDVQAGTPVKWELLM</sequence>
<evidence type="ECO:0000259" key="1">
    <source>
        <dbReference type="PROSITE" id="PS50844"/>
    </source>
</evidence>
<proteinExistence type="predicted"/>
<name>A0ABY5LSI0_9CYAN</name>
<feature type="domain" description="AFP-like" evidence="1">
    <location>
        <begin position="1"/>
        <end position="48"/>
    </location>
</feature>
<dbReference type="InterPro" id="IPR036732">
    <property type="entry name" value="AFP_Neu5c_C_sf"/>
</dbReference>
<dbReference type="InterPro" id="IPR013974">
    <property type="entry name" value="SAF"/>
</dbReference>
<dbReference type="SUPFAM" id="SSF51269">
    <property type="entry name" value="AFP III-like domain"/>
    <property type="match status" value="1"/>
</dbReference>
<dbReference type="InterPro" id="IPR006190">
    <property type="entry name" value="SAF_AFP_Neu5Ac"/>
</dbReference>
<dbReference type="EMBL" id="CP099464">
    <property type="protein sequence ID" value="UUO13779.1"/>
    <property type="molecule type" value="Genomic_DNA"/>
</dbReference>
<gene>
    <name evidence="2" type="ORF">NG743_17135</name>
</gene>
<dbReference type="Proteomes" id="UP001057561">
    <property type="component" value="Chromosome"/>
</dbReference>
<protein>
    <submittedName>
        <fullName evidence="2">SAF domain-containing protein</fullName>
    </submittedName>
</protein>
<dbReference type="RefSeq" id="WP_152540446.1">
    <property type="nucleotide sequence ID" value="NZ_CP099464.1"/>
</dbReference>
<accession>A0ABY5LSI0</accession>
<dbReference type="Pfam" id="PF08666">
    <property type="entry name" value="SAF"/>
    <property type="match status" value="1"/>
</dbReference>
<reference evidence="2" key="1">
    <citation type="submission" date="2022-06" db="EMBL/GenBank/DDBJ databases">
        <title>Nostosin G and Spiroidesin B from the Cyanobacterium Dolichospermum sp. NIES-1697.</title>
        <authorList>
            <person name="Phan C.-S."/>
            <person name="Mehjabin J.J."/>
            <person name="Anas A.R.J."/>
            <person name="Hayasaka M."/>
            <person name="Onoki R."/>
            <person name="Wang J."/>
            <person name="Umezawa T."/>
            <person name="Washio K."/>
            <person name="Morikawa M."/>
            <person name="Okino T."/>
        </authorList>
    </citation>
    <scope>NUCLEOTIDE SEQUENCE</scope>
    <source>
        <strain evidence="2">NIES-1697</strain>
    </source>
</reference>
<evidence type="ECO:0000313" key="2">
    <source>
        <dbReference type="EMBL" id="UUO13779.1"/>
    </source>
</evidence>
<dbReference type="Gene3D" id="3.90.1210.10">
    <property type="entry name" value="Antifreeze-like/N-acetylneuraminic acid synthase C-terminal domain"/>
    <property type="match status" value="1"/>
</dbReference>
<dbReference type="InterPro" id="IPR057736">
    <property type="entry name" value="SAF_PseI/NeuA/NeuB"/>
</dbReference>
<keyword evidence="3" id="KW-1185">Reference proteome</keyword>
<dbReference type="PROSITE" id="PS50844">
    <property type="entry name" value="AFP_LIKE"/>
    <property type="match status" value="1"/>
</dbReference>